<reference evidence="2" key="1">
    <citation type="submission" date="2023-10" db="EMBL/GenBank/DDBJ databases">
        <authorList>
            <person name="Chen Y."/>
            <person name="Shah S."/>
            <person name="Dougan E. K."/>
            <person name="Thang M."/>
            <person name="Chan C."/>
        </authorList>
    </citation>
    <scope>NUCLEOTIDE SEQUENCE [LARGE SCALE GENOMIC DNA]</scope>
</reference>
<dbReference type="Proteomes" id="UP001189429">
    <property type="component" value="Unassembled WGS sequence"/>
</dbReference>
<gene>
    <name evidence="2" type="ORF">PCOR1329_LOCUS72401</name>
</gene>
<protein>
    <recommendedName>
        <fullName evidence="1">FHA domain-containing protein</fullName>
    </recommendedName>
</protein>
<evidence type="ECO:0000313" key="2">
    <source>
        <dbReference type="EMBL" id="CAK0892862.1"/>
    </source>
</evidence>
<dbReference type="Pfam" id="PF00498">
    <property type="entry name" value="FHA"/>
    <property type="match status" value="1"/>
</dbReference>
<organism evidence="2 3">
    <name type="scientific">Prorocentrum cordatum</name>
    <dbReference type="NCBI Taxonomy" id="2364126"/>
    <lineage>
        <taxon>Eukaryota</taxon>
        <taxon>Sar</taxon>
        <taxon>Alveolata</taxon>
        <taxon>Dinophyceae</taxon>
        <taxon>Prorocentrales</taxon>
        <taxon>Prorocentraceae</taxon>
        <taxon>Prorocentrum</taxon>
    </lineage>
</organism>
<dbReference type="PROSITE" id="PS50006">
    <property type="entry name" value="FHA_DOMAIN"/>
    <property type="match status" value="1"/>
</dbReference>
<dbReference type="InterPro" id="IPR008984">
    <property type="entry name" value="SMAD_FHA_dom_sf"/>
</dbReference>
<name>A0ABN9X0Z2_9DINO</name>
<dbReference type="SUPFAM" id="SSF49879">
    <property type="entry name" value="SMAD/FHA domain"/>
    <property type="match status" value="1"/>
</dbReference>
<evidence type="ECO:0000259" key="1">
    <source>
        <dbReference type="PROSITE" id="PS50006"/>
    </source>
</evidence>
<evidence type="ECO:0000313" key="3">
    <source>
        <dbReference type="Proteomes" id="UP001189429"/>
    </source>
</evidence>
<dbReference type="Gene3D" id="2.60.200.20">
    <property type="match status" value="1"/>
</dbReference>
<keyword evidence="3" id="KW-1185">Reference proteome</keyword>
<feature type="domain" description="FHA" evidence="1">
    <location>
        <begin position="28"/>
        <end position="76"/>
    </location>
</feature>
<proteinExistence type="predicted"/>
<feature type="non-terminal residue" evidence="2">
    <location>
        <position position="212"/>
    </location>
</feature>
<comment type="caution">
    <text evidence="2">The sequence shown here is derived from an EMBL/GenBank/DDBJ whole genome shotgun (WGS) entry which is preliminary data.</text>
</comment>
<dbReference type="InterPro" id="IPR000253">
    <property type="entry name" value="FHA_dom"/>
</dbReference>
<dbReference type="CDD" id="cd00060">
    <property type="entry name" value="FHA"/>
    <property type="match status" value="1"/>
</dbReference>
<sequence length="212" mass="23020">MVQGVELVISRDGPDGEKRFVLRPGVDIRIGRHADSQIQVDFDGVSGKHAELFLGVASQGVMPLLVRDVSKNGTAVRPGPDADAQAWADPKAPPPWQRLENGMPRPVEAGWQLMVPAKSRKERDSTNKPAQLTQQLRTLTIVRITAFEIEDPKPATVQRLTKAPATVEESEEAEREALARLMEDAPAAPEALAAGASLAADDVAARRKKRKD</sequence>
<accession>A0ABN9X0Z2</accession>
<dbReference type="EMBL" id="CAUYUJ010019674">
    <property type="protein sequence ID" value="CAK0892862.1"/>
    <property type="molecule type" value="Genomic_DNA"/>
</dbReference>